<dbReference type="Proteomes" id="UP000736672">
    <property type="component" value="Unassembled WGS sequence"/>
</dbReference>
<dbReference type="GO" id="GO:0004458">
    <property type="term" value="F:D-lactate dehydrogenase (cytochrome) activity"/>
    <property type="evidence" value="ECO:0007669"/>
    <property type="project" value="TreeGrafter"/>
</dbReference>
<dbReference type="PROSITE" id="PS51387">
    <property type="entry name" value="FAD_PCMH"/>
    <property type="match status" value="1"/>
</dbReference>
<dbReference type="OrthoDB" id="5332616at2759"/>
<dbReference type="InterPro" id="IPR016169">
    <property type="entry name" value="FAD-bd_PCMH_sub2"/>
</dbReference>
<dbReference type="InterPro" id="IPR036318">
    <property type="entry name" value="FAD-bd_PCMH-like_sf"/>
</dbReference>
<dbReference type="PANTHER" id="PTHR11748:SF114">
    <property type="entry name" value="ARYL-ALCOHOL OXIDASE VANILLYL-ALCOHOL OXIDASE (AFU_ORTHOLOGUE AFUA_3G09500)-RELATED"/>
    <property type="match status" value="1"/>
</dbReference>
<evidence type="ECO:0000256" key="1">
    <source>
        <dbReference type="ARBA" id="ARBA00001974"/>
    </source>
</evidence>
<dbReference type="PANTHER" id="PTHR11748">
    <property type="entry name" value="D-LACTATE DEHYDROGENASE"/>
    <property type="match status" value="1"/>
</dbReference>
<dbReference type="Pfam" id="PF02913">
    <property type="entry name" value="FAD-oxidase_C"/>
    <property type="match status" value="1"/>
</dbReference>
<feature type="domain" description="FAD-binding PCMH-type" evidence="5">
    <location>
        <begin position="80"/>
        <end position="268"/>
    </location>
</feature>
<dbReference type="InterPro" id="IPR016166">
    <property type="entry name" value="FAD-bd_PCMH"/>
</dbReference>
<dbReference type="GO" id="GO:0005739">
    <property type="term" value="C:mitochondrion"/>
    <property type="evidence" value="ECO:0007669"/>
    <property type="project" value="TreeGrafter"/>
</dbReference>
<dbReference type="Gene3D" id="3.30.43.10">
    <property type="entry name" value="Uridine Diphospho-n-acetylenolpyruvylglucosamine Reductase, domain 2"/>
    <property type="match status" value="1"/>
</dbReference>
<dbReference type="GO" id="GO:0008720">
    <property type="term" value="F:D-lactate dehydrogenase (NAD+) activity"/>
    <property type="evidence" value="ECO:0007669"/>
    <property type="project" value="TreeGrafter"/>
</dbReference>
<evidence type="ECO:0000256" key="4">
    <source>
        <dbReference type="ARBA" id="ARBA00023002"/>
    </source>
</evidence>
<dbReference type="EMBL" id="JAGTJS010000038">
    <property type="protein sequence ID" value="KAH7230338.1"/>
    <property type="molecule type" value="Genomic_DNA"/>
</dbReference>
<dbReference type="SUPFAM" id="SSF55103">
    <property type="entry name" value="FAD-linked oxidases, C-terminal domain"/>
    <property type="match status" value="1"/>
</dbReference>
<evidence type="ECO:0000313" key="6">
    <source>
        <dbReference type="EMBL" id="KAH7230338.1"/>
    </source>
</evidence>
<keyword evidence="7" id="KW-1185">Reference proteome</keyword>
<evidence type="ECO:0000259" key="5">
    <source>
        <dbReference type="PROSITE" id="PS51387"/>
    </source>
</evidence>
<reference evidence="6" key="1">
    <citation type="journal article" date="2021" name="Nat. Commun.">
        <title>Genetic determinants of endophytism in the Arabidopsis root mycobiome.</title>
        <authorList>
            <person name="Mesny F."/>
            <person name="Miyauchi S."/>
            <person name="Thiergart T."/>
            <person name="Pickel B."/>
            <person name="Atanasova L."/>
            <person name="Karlsson M."/>
            <person name="Huettel B."/>
            <person name="Barry K.W."/>
            <person name="Haridas S."/>
            <person name="Chen C."/>
            <person name="Bauer D."/>
            <person name="Andreopoulos W."/>
            <person name="Pangilinan J."/>
            <person name="LaButti K."/>
            <person name="Riley R."/>
            <person name="Lipzen A."/>
            <person name="Clum A."/>
            <person name="Drula E."/>
            <person name="Henrissat B."/>
            <person name="Kohler A."/>
            <person name="Grigoriev I.V."/>
            <person name="Martin F.M."/>
            <person name="Hacquard S."/>
        </authorList>
    </citation>
    <scope>NUCLEOTIDE SEQUENCE</scope>
    <source>
        <strain evidence="6">FSSC 5 MPI-SDFR-AT-0091</strain>
    </source>
</reference>
<evidence type="ECO:0000256" key="3">
    <source>
        <dbReference type="ARBA" id="ARBA00022827"/>
    </source>
</evidence>
<dbReference type="SUPFAM" id="SSF56176">
    <property type="entry name" value="FAD-binding/transporter-associated domain-like"/>
    <property type="match status" value="1"/>
</dbReference>
<dbReference type="GO" id="GO:1903457">
    <property type="term" value="P:lactate catabolic process"/>
    <property type="evidence" value="ECO:0007669"/>
    <property type="project" value="TreeGrafter"/>
</dbReference>
<name>A0A9P9JML6_FUSSL</name>
<keyword evidence="2" id="KW-0285">Flavoprotein</keyword>
<comment type="cofactor">
    <cofactor evidence="1">
        <name>FAD</name>
        <dbReference type="ChEBI" id="CHEBI:57692"/>
    </cofactor>
</comment>
<dbReference type="InterPro" id="IPR006094">
    <property type="entry name" value="Oxid_FAD_bind_N"/>
</dbReference>
<sequence length="563" mass="63103">MPPASDDPISIPLRPIREADLITPPDVTAASLRSALTDLVELVGQENVDIVHPERLMKDSETSYWNAPKDHDMFYVVDKGDFVPCAVVRPGNVDEVSKIVKLANRYLVPLWPISRGRNLGYGGAAPRVRGSLVVDLGGRMNKIIEVDGKNACALVEPGVTFGALYEHLQQNDLKHLWVDVPDLSGGSIIGNTLDRGVGYTPYGEHLTFHCGMEVVLPNGEVIRTGMGSLPGTNTWQLFQYGFGPYHDGMFTQSNFGIVTKMGLWLMPDPGGYQSYLFTFEREEDLPKIVETMAPLRLANIINNAPSIRNTLLDAAVIKSKKEWTDSDAVLEGEDLDKIAKDLGIGRWNFYGALYGPKEARDIQWKAIKEAFMKIPGAKYYFPEDVPKDAVLHMRHDTLRGIPNTYELGWLNWLSKTPGYFGFSPISPATGHDAVQQYDMVKKRFDEFGFDYLGTFVVGWRELHHIVCIVYDKTDPVRRQKARKCVDLLVEDAAKLGYGEYRTHLCLMDQVAGTYSWNDNSLMRFNESIKDALDPNGILAPGKSGIWPARFRGRGFEYPRAHKL</sequence>
<dbReference type="Gene3D" id="1.10.45.10">
    <property type="entry name" value="Vanillyl-alcohol Oxidase, Chain A, domain 4"/>
    <property type="match status" value="1"/>
</dbReference>
<protein>
    <recommendedName>
        <fullName evidence="5">FAD-binding PCMH-type domain-containing protein</fullName>
    </recommendedName>
</protein>
<dbReference type="AlphaFoldDB" id="A0A9P9JML6"/>
<gene>
    <name evidence="6" type="ORF">B0J15DRAFT_456452</name>
</gene>
<dbReference type="InterPro" id="IPR016171">
    <property type="entry name" value="Vanillyl_alc_oxidase_C-sub2"/>
</dbReference>
<evidence type="ECO:0000313" key="7">
    <source>
        <dbReference type="Proteomes" id="UP000736672"/>
    </source>
</evidence>
<evidence type="ECO:0000256" key="2">
    <source>
        <dbReference type="ARBA" id="ARBA00022630"/>
    </source>
</evidence>
<dbReference type="InterPro" id="IPR004113">
    <property type="entry name" value="FAD-bd_oxidored_4_C"/>
</dbReference>
<dbReference type="InterPro" id="IPR016164">
    <property type="entry name" value="FAD-linked_Oxase-like_C"/>
</dbReference>
<accession>A0A9P9JML6</accession>
<dbReference type="Gene3D" id="3.40.462.10">
    <property type="entry name" value="FAD-linked oxidases, C-terminal domain"/>
    <property type="match status" value="1"/>
</dbReference>
<dbReference type="InterPro" id="IPR016167">
    <property type="entry name" value="FAD-bd_PCMH_sub1"/>
</dbReference>
<dbReference type="GO" id="GO:0071949">
    <property type="term" value="F:FAD binding"/>
    <property type="evidence" value="ECO:0007669"/>
    <property type="project" value="InterPro"/>
</dbReference>
<organism evidence="6 7">
    <name type="scientific">Fusarium solani</name>
    <name type="common">Filamentous fungus</name>
    <dbReference type="NCBI Taxonomy" id="169388"/>
    <lineage>
        <taxon>Eukaryota</taxon>
        <taxon>Fungi</taxon>
        <taxon>Dikarya</taxon>
        <taxon>Ascomycota</taxon>
        <taxon>Pezizomycotina</taxon>
        <taxon>Sordariomycetes</taxon>
        <taxon>Hypocreomycetidae</taxon>
        <taxon>Hypocreales</taxon>
        <taxon>Nectriaceae</taxon>
        <taxon>Fusarium</taxon>
        <taxon>Fusarium solani species complex</taxon>
    </lineage>
</organism>
<dbReference type="InterPro" id="IPR016170">
    <property type="entry name" value="Cytok_DH_C_sf"/>
</dbReference>
<dbReference type="Gene3D" id="3.30.465.10">
    <property type="match status" value="1"/>
</dbReference>
<keyword evidence="4" id="KW-0560">Oxidoreductase</keyword>
<comment type="caution">
    <text evidence="6">The sequence shown here is derived from an EMBL/GenBank/DDBJ whole genome shotgun (WGS) entry which is preliminary data.</text>
</comment>
<keyword evidence="3" id="KW-0274">FAD</keyword>
<proteinExistence type="predicted"/>
<dbReference type="Pfam" id="PF01565">
    <property type="entry name" value="FAD_binding_4"/>
    <property type="match status" value="1"/>
</dbReference>